<dbReference type="PANTHER" id="PTHR12975">
    <property type="entry name" value="TRANSPORT PROTEIN TRAPP"/>
    <property type="match status" value="1"/>
</dbReference>
<protein>
    <submittedName>
        <fullName evidence="1">Uncharacterized protein</fullName>
    </submittedName>
</protein>
<dbReference type="AlphaFoldDB" id="A0AAW2JHU0"/>
<proteinExistence type="predicted"/>
<reference evidence="1" key="1">
    <citation type="submission" date="2020-06" db="EMBL/GenBank/DDBJ databases">
        <authorList>
            <person name="Li T."/>
            <person name="Hu X."/>
            <person name="Zhang T."/>
            <person name="Song X."/>
            <person name="Zhang H."/>
            <person name="Dai N."/>
            <person name="Sheng W."/>
            <person name="Hou X."/>
            <person name="Wei L."/>
        </authorList>
    </citation>
    <scope>NUCLEOTIDE SEQUENCE</scope>
    <source>
        <strain evidence="1">G02</strain>
        <tissue evidence="1">Leaf</tissue>
    </source>
</reference>
<comment type="caution">
    <text evidence="1">The sequence shown here is derived from an EMBL/GenBank/DDBJ whole genome shotgun (WGS) entry which is preliminary data.</text>
</comment>
<feature type="non-terminal residue" evidence="1">
    <location>
        <position position="1"/>
    </location>
</feature>
<accession>A0AAW2JHU0</accession>
<name>A0AAW2JHU0_SESRA</name>
<organism evidence="1">
    <name type="scientific">Sesamum radiatum</name>
    <name type="common">Black benniseed</name>
    <dbReference type="NCBI Taxonomy" id="300843"/>
    <lineage>
        <taxon>Eukaryota</taxon>
        <taxon>Viridiplantae</taxon>
        <taxon>Streptophyta</taxon>
        <taxon>Embryophyta</taxon>
        <taxon>Tracheophyta</taxon>
        <taxon>Spermatophyta</taxon>
        <taxon>Magnoliopsida</taxon>
        <taxon>eudicotyledons</taxon>
        <taxon>Gunneridae</taxon>
        <taxon>Pentapetalae</taxon>
        <taxon>asterids</taxon>
        <taxon>lamiids</taxon>
        <taxon>Lamiales</taxon>
        <taxon>Pedaliaceae</taxon>
        <taxon>Sesamum</taxon>
    </lineage>
</organism>
<sequence length="99" mass="10887">ASGILAEMRSTFGANDCRLLCINSSSMALKSIEKIYGASYKTSISNNKQYGYFLNADDVEEVGSTIHDFSAKHIIPLMELKIGVLNQQVSARRGVLETR</sequence>
<dbReference type="GO" id="GO:1990072">
    <property type="term" value="C:TRAPPIII protein complex"/>
    <property type="evidence" value="ECO:0007669"/>
    <property type="project" value="TreeGrafter"/>
</dbReference>
<dbReference type="InterPro" id="IPR024420">
    <property type="entry name" value="TRAPP_III_complex_Trs85"/>
</dbReference>
<dbReference type="EMBL" id="JACGWJ010000194">
    <property type="protein sequence ID" value="KAL0294316.1"/>
    <property type="molecule type" value="Genomic_DNA"/>
</dbReference>
<gene>
    <name evidence="1" type="ORF">Sradi_6893100</name>
</gene>
<dbReference type="Pfam" id="PF12739">
    <property type="entry name" value="TRAPPC-Trs85"/>
    <property type="match status" value="1"/>
</dbReference>
<dbReference type="PANTHER" id="PTHR12975:SF6">
    <property type="entry name" value="TRAFFICKING PROTEIN PARTICLE COMPLEX SUBUNIT 8"/>
    <property type="match status" value="1"/>
</dbReference>
<reference evidence="1" key="2">
    <citation type="journal article" date="2024" name="Plant">
        <title>Genomic evolution and insights into agronomic trait innovations of Sesamum species.</title>
        <authorList>
            <person name="Miao H."/>
            <person name="Wang L."/>
            <person name="Qu L."/>
            <person name="Liu H."/>
            <person name="Sun Y."/>
            <person name="Le M."/>
            <person name="Wang Q."/>
            <person name="Wei S."/>
            <person name="Zheng Y."/>
            <person name="Lin W."/>
            <person name="Duan Y."/>
            <person name="Cao H."/>
            <person name="Xiong S."/>
            <person name="Wang X."/>
            <person name="Wei L."/>
            <person name="Li C."/>
            <person name="Ma Q."/>
            <person name="Ju M."/>
            <person name="Zhao R."/>
            <person name="Li G."/>
            <person name="Mu C."/>
            <person name="Tian Q."/>
            <person name="Mei H."/>
            <person name="Zhang T."/>
            <person name="Gao T."/>
            <person name="Zhang H."/>
        </authorList>
    </citation>
    <scope>NUCLEOTIDE SEQUENCE</scope>
    <source>
        <strain evidence="1">G02</strain>
    </source>
</reference>
<evidence type="ECO:0000313" key="1">
    <source>
        <dbReference type="EMBL" id="KAL0294316.1"/>
    </source>
</evidence>